<sequence>MEDRAEPEAISVYAHNTYLLPSVMVAVTSANKSCTNQHVRAACIGEEAGRHDVVALQEVWGSQVDKLDTALRPTHNIADGCQSVGSWGFGLGIPSVIDTLRFTYNCNGGLCVSETKSKKGVTAALLDMSYRWGQGRHLLFLNTHLDPMNPDSKIAQFLVSFCAEISDQVELQKMAVMLVGDFNIASTDRAYRTVKKILGARDLYAEYAQRASADEEEHYTYDCQENSLVMWQERGRIDYGWALDGLEEEDVSFMPLAVDSVELTKQERGAEWSDHWAQVFRVRPK</sequence>
<dbReference type="GO" id="GO:0003824">
    <property type="term" value="F:catalytic activity"/>
    <property type="evidence" value="ECO:0007669"/>
    <property type="project" value="InterPro"/>
</dbReference>
<dbReference type="Proteomes" id="UP000011083">
    <property type="component" value="Unassembled WGS sequence"/>
</dbReference>
<dbReference type="OrthoDB" id="2112066at2759"/>
<dbReference type="GeneID" id="14921853"/>
<evidence type="ECO:0000259" key="1">
    <source>
        <dbReference type="Pfam" id="PF03372"/>
    </source>
</evidence>
<evidence type="ECO:0000313" key="3">
    <source>
        <dbReference type="Proteomes" id="UP000011083"/>
    </source>
</evidence>
<keyword evidence="3" id="KW-1185">Reference proteome</keyword>
<protein>
    <recommendedName>
        <fullName evidence="1">Endonuclease/exonuclease/phosphatase domain-containing protein</fullName>
    </recommendedName>
</protein>
<dbReference type="VEuPathDB" id="AmoebaDB:ACA1_279620"/>
<dbReference type="SUPFAM" id="SSF56219">
    <property type="entry name" value="DNase I-like"/>
    <property type="match status" value="1"/>
</dbReference>
<dbReference type="KEGG" id="acan:ACA1_279620"/>
<dbReference type="EMBL" id="KB007908">
    <property type="protein sequence ID" value="ELR20980.1"/>
    <property type="molecule type" value="Genomic_DNA"/>
</dbReference>
<dbReference type="Pfam" id="PF03372">
    <property type="entry name" value="Exo_endo_phos"/>
    <property type="match status" value="1"/>
</dbReference>
<dbReference type="AlphaFoldDB" id="L8H764"/>
<reference evidence="2 3" key="1">
    <citation type="journal article" date="2013" name="Genome Biol.">
        <title>Genome of Acanthamoeba castellanii highlights extensive lateral gene transfer and early evolution of tyrosine kinase signaling.</title>
        <authorList>
            <person name="Clarke M."/>
            <person name="Lohan A.J."/>
            <person name="Liu B."/>
            <person name="Lagkouvardos I."/>
            <person name="Roy S."/>
            <person name="Zafar N."/>
            <person name="Bertelli C."/>
            <person name="Schilde C."/>
            <person name="Kianianmomeni A."/>
            <person name="Burglin T.R."/>
            <person name="Frech C."/>
            <person name="Turcotte B."/>
            <person name="Kopec K.O."/>
            <person name="Synnott J.M."/>
            <person name="Choo C."/>
            <person name="Paponov I."/>
            <person name="Finkler A."/>
            <person name="Soon Heng Tan C."/>
            <person name="Hutchins A.P."/>
            <person name="Weinmeier T."/>
            <person name="Rattei T."/>
            <person name="Chu J.S."/>
            <person name="Gimenez G."/>
            <person name="Irimia M."/>
            <person name="Rigden D.J."/>
            <person name="Fitzpatrick D.A."/>
            <person name="Lorenzo-Morales J."/>
            <person name="Bateman A."/>
            <person name="Chiu C.H."/>
            <person name="Tang P."/>
            <person name="Hegemann P."/>
            <person name="Fromm H."/>
            <person name="Raoult D."/>
            <person name="Greub G."/>
            <person name="Miranda-Saavedra D."/>
            <person name="Chen N."/>
            <person name="Nash P."/>
            <person name="Ginger M.L."/>
            <person name="Horn M."/>
            <person name="Schaap P."/>
            <person name="Caler L."/>
            <person name="Loftus B."/>
        </authorList>
    </citation>
    <scope>NUCLEOTIDE SEQUENCE [LARGE SCALE GENOMIC DNA]</scope>
    <source>
        <strain evidence="2 3">Neff</strain>
    </source>
</reference>
<dbReference type="Gene3D" id="3.60.10.10">
    <property type="entry name" value="Endonuclease/exonuclease/phosphatase"/>
    <property type="match status" value="1"/>
</dbReference>
<proteinExistence type="predicted"/>
<dbReference type="InterPro" id="IPR005135">
    <property type="entry name" value="Endo/exonuclease/phosphatase"/>
</dbReference>
<accession>L8H764</accession>
<organism evidence="2 3">
    <name type="scientific">Acanthamoeba castellanii (strain ATCC 30010 / Neff)</name>
    <dbReference type="NCBI Taxonomy" id="1257118"/>
    <lineage>
        <taxon>Eukaryota</taxon>
        <taxon>Amoebozoa</taxon>
        <taxon>Discosea</taxon>
        <taxon>Longamoebia</taxon>
        <taxon>Centramoebida</taxon>
        <taxon>Acanthamoebidae</taxon>
        <taxon>Acanthamoeba</taxon>
    </lineage>
</organism>
<name>L8H764_ACACF</name>
<gene>
    <name evidence="2" type="ORF">ACA1_279620</name>
</gene>
<dbReference type="InterPro" id="IPR036691">
    <property type="entry name" value="Endo/exonu/phosph_ase_sf"/>
</dbReference>
<feature type="domain" description="Endonuclease/exonuclease/phosphatase" evidence="1">
    <location>
        <begin position="44"/>
        <end position="239"/>
    </location>
</feature>
<dbReference type="RefSeq" id="XP_004344723.1">
    <property type="nucleotide sequence ID" value="XM_004344673.1"/>
</dbReference>
<evidence type="ECO:0000313" key="2">
    <source>
        <dbReference type="EMBL" id="ELR20980.1"/>
    </source>
</evidence>